<dbReference type="EMBL" id="CP132921">
    <property type="protein sequence ID" value="WMW04947.1"/>
    <property type="molecule type" value="Genomic_DNA"/>
</dbReference>
<evidence type="ECO:0000313" key="8">
    <source>
        <dbReference type="Proteomes" id="UP001183127"/>
    </source>
</evidence>
<evidence type="ECO:0000256" key="3">
    <source>
        <dbReference type="ARBA" id="ARBA00023027"/>
    </source>
</evidence>
<dbReference type="RefSeq" id="WP_011532651.1">
    <property type="nucleotide sequence ID" value="NZ_CP132921.1"/>
</dbReference>
<dbReference type="InterPro" id="IPR029753">
    <property type="entry name" value="D-isomer_DH_CS"/>
</dbReference>
<dbReference type="InterPro" id="IPR029752">
    <property type="entry name" value="D-isomer_DH_CS1"/>
</dbReference>
<evidence type="ECO:0000256" key="2">
    <source>
        <dbReference type="ARBA" id="ARBA00023002"/>
    </source>
</evidence>
<dbReference type="InterPro" id="IPR006140">
    <property type="entry name" value="D-isomer_DH_NAD-bd"/>
</dbReference>
<evidence type="ECO:0000259" key="5">
    <source>
        <dbReference type="Pfam" id="PF00389"/>
    </source>
</evidence>
<dbReference type="PANTHER" id="PTHR43026">
    <property type="entry name" value="2-HYDROXYACID DEHYDROGENASE HOMOLOG 1-RELATED"/>
    <property type="match status" value="1"/>
</dbReference>
<dbReference type="PANTHER" id="PTHR43026:SF1">
    <property type="entry name" value="2-HYDROXYACID DEHYDROGENASE HOMOLOG 1-RELATED"/>
    <property type="match status" value="1"/>
</dbReference>
<feature type="domain" description="D-isomer specific 2-hydroxyacid dehydrogenase NAD-binding" evidence="6">
    <location>
        <begin position="109"/>
        <end position="296"/>
    </location>
</feature>
<accession>A0ABY9QLM0</accession>
<dbReference type="SUPFAM" id="SSF52283">
    <property type="entry name" value="Formate/glycerate dehydrogenase catalytic domain-like"/>
    <property type="match status" value="1"/>
</dbReference>
<evidence type="ECO:0000256" key="4">
    <source>
        <dbReference type="RuleBase" id="RU003719"/>
    </source>
</evidence>
<dbReference type="Proteomes" id="UP001183127">
    <property type="component" value="Chromosome"/>
</dbReference>
<keyword evidence="8" id="KW-1185">Reference proteome</keyword>
<dbReference type="GeneID" id="32804622"/>
<keyword evidence="3" id="KW-0520">NAD</keyword>
<feature type="domain" description="D-isomer specific 2-hydroxyacid dehydrogenase catalytic" evidence="5">
    <location>
        <begin position="5"/>
        <end position="326"/>
    </location>
</feature>
<sequence>MRTLLFSSQHYDQESFTRAANGTFDLHFQPTRLTLDTAPLAQGFEVVCAFINDELDAQVLERLAAGGTRLVALRSAGYNHVDLAAAKRLGLAVARVPAYSPHAVAEHAVALILALNRRLHRAYNRTREGDFTLHGLTGFDLHGKTVGVVGTGQIGTAFARIMAGFGCQLLAYDPYPNPELLALGARYLELPELLRESRIISLHCPLTEHTRHLINAQSLAQLQPGAMLINTGRGALVDTPALVDALKSGQLGYLGLDVYEEEAQLFFEDRSDLPLQDDVLARLLTFPNVIVTAHQAFLTREALDAIASTTLDNISRWAAGNPQNIVEG</sequence>
<proteinExistence type="inferred from homology"/>
<evidence type="ECO:0000313" key="7">
    <source>
        <dbReference type="EMBL" id="WMW04947.1"/>
    </source>
</evidence>
<name>A0ABY9QLM0_9PSED</name>
<organism evidence="7 8">
    <name type="scientific">Pseudomonas entomophila</name>
    <dbReference type="NCBI Taxonomy" id="312306"/>
    <lineage>
        <taxon>Bacteria</taxon>
        <taxon>Pseudomonadati</taxon>
        <taxon>Pseudomonadota</taxon>
        <taxon>Gammaproteobacteria</taxon>
        <taxon>Pseudomonadales</taxon>
        <taxon>Pseudomonadaceae</taxon>
        <taxon>Pseudomonas</taxon>
    </lineage>
</organism>
<dbReference type="InterPro" id="IPR058205">
    <property type="entry name" value="D-LDH-like"/>
</dbReference>
<dbReference type="InterPro" id="IPR006139">
    <property type="entry name" value="D-isomer_2_OHA_DH_cat_dom"/>
</dbReference>
<evidence type="ECO:0000259" key="6">
    <source>
        <dbReference type="Pfam" id="PF02826"/>
    </source>
</evidence>
<dbReference type="InterPro" id="IPR036291">
    <property type="entry name" value="NAD(P)-bd_dom_sf"/>
</dbReference>
<dbReference type="EC" id="1.1.1.28" evidence="7"/>
<dbReference type="PROSITE" id="PS00065">
    <property type="entry name" value="D_2_HYDROXYACID_DH_1"/>
    <property type="match status" value="1"/>
</dbReference>
<dbReference type="GO" id="GO:0008720">
    <property type="term" value="F:D-lactate dehydrogenase (NAD+) activity"/>
    <property type="evidence" value="ECO:0007669"/>
    <property type="project" value="UniProtKB-EC"/>
</dbReference>
<gene>
    <name evidence="7" type="ORF">RAH46_21880</name>
</gene>
<dbReference type="Gene3D" id="3.40.50.720">
    <property type="entry name" value="NAD(P)-binding Rossmann-like Domain"/>
    <property type="match status" value="2"/>
</dbReference>
<dbReference type="Pfam" id="PF02826">
    <property type="entry name" value="2-Hacid_dh_C"/>
    <property type="match status" value="1"/>
</dbReference>
<dbReference type="SUPFAM" id="SSF51735">
    <property type="entry name" value="NAD(P)-binding Rossmann-fold domains"/>
    <property type="match status" value="1"/>
</dbReference>
<dbReference type="Pfam" id="PF00389">
    <property type="entry name" value="2-Hacid_dh"/>
    <property type="match status" value="1"/>
</dbReference>
<evidence type="ECO:0000256" key="1">
    <source>
        <dbReference type="ARBA" id="ARBA00005854"/>
    </source>
</evidence>
<comment type="similarity">
    <text evidence="1 4">Belongs to the D-isomer specific 2-hydroxyacid dehydrogenase family.</text>
</comment>
<dbReference type="PROSITE" id="PS00671">
    <property type="entry name" value="D_2_HYDROXYACID_DH_3"/>
    <property type="match status" value="1"/>
</dbReference>
<protein>
    <submittedName>
        <fullName evidence="7">2-hydroxyacid dehydrogenase</fullName>
        <ecNumber evidence="7">1.1.1.28</ecNumber>
    </submittedName>
</protein>
<dbReference type="CDD" id="cd12183">
    <property type="entry name" value="LDH_like_2"/>
    <property type="match status" value="1"/>
</dbReference>
<reference evidence="7 8" key="1">
    <citation type="submission" date="2023-08" db="EMBL/GenBank/DDBJ databases">
        <title>Complete Genome Sequence of Pseudomonas entomophila TVIN A01.</title>
        <authorList>
            <person name="Shelke T."/>
            <person name="Mahar N.S."/>
            <person name="Gupta I."/>
            <person name="Gupta V."/>
        </authorList>
    </citation>
    <scope>NUCLEOTIDE SEQUENCE [LARGE SCALE GENOMIC DNA]</scope>
    <source>
        <strain evidence="7 8">TVIN-A01</strain>
    </source>
</reference>
<keyword evidence="2 4" id="KW-0560">Oxidoreductase</keyword>
<dbReference type="PROSITE" id="PS00670">
    <property type="entry name" value="D_2_HYDROXYACID_DH_2"/>
    <property type="match status" value="1"/>
</dbReference>